<reference evidence="1 2" key="1">
    <citation type="journal article" date="2010" name="Int. J. Syst. Evol. Microbiol.">
        <title>Bacillus horneckiae sp. nov., isolated from a spacecraft-assembly clean room.</title>
        <authorList>
            <person name="Vaishampayan P."/>
            <person name="Probst A."/>
            <person name="Krishnamurthi S."/>
            <person name="Ghosh S."/>
            <person name="Osman S."/>
            <person name="McDowall A."/>
            <person name="Ruckmani A."/>
            <person name="Mayilraj S."/>
            <person name="Venkateswaran K."/>
        </authorList>
    </citation>
    <scope>NUCLEOTIDE SEQUENCE [LARGE SCALE GENOMIC DNA]</scope>
    <source>
        <strain evidence="2">1PO1SC</strain>
    </source>
</reference>
<gene>
    <name evidence="1" type="ORF">CWS20_23765</name>
</gene>
<evidence type="ECO:0000313" key="1">
    <source>
        <dbReference type="EMBL" id="PKG26481.1"/>
    </source>
</evidence>
<comment type="caution">
    <text evidence="1">The sequence shown here is derived from an EMBL/GenBank/DDBJ whole genome shotgun (WGS) entry which is preliminary data.</text>
</comment>
<keyword evidence="2" id="KW-1185">Reference proteome</keyword>
<dbReference type="AlphaFoldDB" id="A0A2N0ZAE2"/>
<name>A0A2N0ZAE2_9BACI</name>
<dbReference type="Proteomes" id="UP000233343">
    <property type="component" value="Unassembled WGS sequence"/>
</dbReference>
<evidence type="ECO:0000313" key="2">
    <source>
        <dbReference type="Proteomes" id="UP000233343"/>
    </source>
</evidence>
<organism evidence="1 2">
    <name type="scientific">Cytobacillus horneckiae</name>
    <dbReference type="NCBI Taxonomy" id="549687"/>
    <lineage>
        <taxon>Bacteria</taxon>
        <taxon>Bacillati</taxon>
        <taxon>Bacillota</taxon>
        <taxon>Bacilli</taxon>
        <taxon>Bacillales</taxon>
        <taxon>Bacillaceae</taxon>
        <taxon>Cytobacillus</taxon>
    </lineage>
</organism>
<dbReference type="RefSeq" id="WP_066191170.1">
    <property type="nucleotide sequence ID" value="NZ_JAFDQP010000014.1"/>
</dbReference>
<dbReference type="EMBL" id="PISD01000066">
    <property type="protein sequence ID" value="PKG26481.1"/>
    <property type="molecule type" value="Genomic_DNA"/>
</dbReference>
<accession>A0A2N0ZAE2</accession>
<sequence length="227" mass="26507">MVTKEVSILNLNEYRAEKQAQSEKCSLQLHSMAIDYVNRSVNIREKVRAKHIFRNKLGLPANQALLEQLDEIFLDWFLFDYKTIQRTTIFNLFIKEMAKDLKEYEMIQAALCISAVMEPFVVTGQQRKDLFILKSMVGEISNVRFSDNRKLSLHKGSALMLRKVHGLEYDFALGPTMIFASKEECERIKHAYNNMKETQSDLTWRAFLKLQALEILPPLKQWSVIKE</sequence>
<protein>
    <submittedName>
        <fullName evidence="1">Uncharacterized protein</fullName>
    </submittedName>
</protein>
<proteinExistence type="predicted"/>